<evidence type="ECO:0000259" key="4">
    <source>
        <dbReference type="PROSITE" id="PS51384"/>
    </source>
</evidence>
<dbReference type="CDD" id="cd00322">
    <property type="entry name" value="FNR_like"/>
    <property type="match status" value="1"/>
</dbReference>
<accession>A0ABQ8P0G2</accession>
<dbReference type="InterPro" id="IPR039261">
    <property type="entry name" value="FNR_nucleotide-bd"/>
</dbReference>
<evidence type="ECO:0000256" key="2">
    <source>
        <dbReference type="ARBA" id="ARBA00023027"/>
    </source>
</evidence>
<keyword evidence="6" id="KW-1185">Reference proteome</keyword>
<dbReference type="Gene3D" id="2.40.30.10">
    <property type="entry name" value="Translation factors"/>
    <property type="match status" value="1"/>
</dbReference>
<dbReference type="SUPFAM" id="SSF63380">
    <property type="entry name" value="Riboflavin synthase domain-like"/>
    <property type="match status" value="1"/>
</dbReference>
<reference evidence="5" key="1">
    <citation type="submission" date="2021-01" db="EMBL/GenBank/DDBJ databases">
        <title>Deciphering the adaptive evolutionary patterns associated with biogeogrpahic diversity in the finger millet blast pathogen Magnaporthe oryzae in Eastern Africa.</title>
        <authorList>
            <person name="Onyema G."/>
            <person name="Shittu T.A."/>
            <person name="Dodsworth S."/>
            <person name="Devilliers S."/>
            <person name="Muthumeenakshi S."/>
            <person name="Sreenivasaprasad S."/>
        </authorList>
    </citation>
    <scope>NUCLEOTIDE SEQUENCE</scope>
    <source>
        <strain evidence="5">D15/s37</strain>
    </source>
</reference>
<dbReference type="EMBL" id="JABSND010000002">
    <property type="protein sequence ID" value="KAI6304781.1"/>
    <property type="molecule type" value="Genomic_DNA"/>
</dbReference>
<proteinExistence type="predicted"/>
<evidence type="ECO:0000313" key="6">
    <source>
        <dbReference type="Proteomes" id="UP001059893"/>
    </source>
</evidence>
<keyword evidence="1" id="KW-0560">Oxidoreductase</keyword>
<dbReference type="InterPro" id="IPR017927">
    <property type="entry name" value="FAD-bd_FR_type"/>
</dbReference>
<dbReference type="PROSITE" id="PS51384">
    <property type="entry name" value="FAD_FR"/>
    <property type="match status" value="1"/>
</dbReference>
<organism evidence="5 6">
    <name type="scientific">Pyricularia grisea</name>
    <name type="common">Crabgrass-specific blast fungus</name>
    <name type="synonym">Magnaporthe grisea</name>
    <dbReference type="NCBI Taxonomy" id="148305"/>
    <lineage>
        <taxon>Eukaryota</taxon>
        <taxon>Fungi</taxon>
        <taxon>Dikarya</taxon>
        <taxon>Ascomycota</taxon>
        <taxon>Pezizomycotina</taxon>
        <taxon>Sordariomycetes</taxon>
        <taxon>Sordariomycetidae</taxon>
        <taxon>Magnaporthales</taxon>
        <taxon>Pyriculariaceae</taxon>
        <taxon>Pyricularia</taxon>
    </lineage>
</organism>
<sequence>MKQSHEERTAAEPRATALHTVTIGKIHEINHQIRIIRLELSKEEGSGINFLAGQFLDVFCPGIEKAGGFTVTSPPSRAQRSSSAAPPYLELAVQKSPENPAAAYLWQGRPTSTSNEDSDEEQDADESSAHRQQQPGIVGTQLQVRIGGSFVYPPSGIASASHVLRRVVFVAGGMGVNPLVSMAAHMAEEDRGEDGPEVWFLYSVRAPGGKGRREGADGMLFLNRLADLFARDSLRGKLQLFLTPAAAENGDDGERGEVLQTYTDMNGNEVQADGVVSCNEVDVPFQQRRITKVDLVEAIGPEPKQAVVYVCGVPTMTDEMVQYLTDKDAGIGLDTDRVKFEKWW</sequence>
<name>A0ABQ8P0G2_PYRGI</name>
<feature type="compositionally biased region" description="Acidic residues" evidence="3">
    <location>
        <begin position="116"/>
        <end position="126"/>
    </location>
</feature>
<gene>
    <name evidence="5" type="ORF">MCOR33_000293</name>
</gene>
<dbReference type="PANTHER" id="PTHR46505">
    <property type="entry name" value="OXIDOREDUCTASE NAD-BINDING DOMAIN-CONTAINING PROTEIN 1"/>
    <property type="match status" value="1"/>
</dbReference>
<feature type="domain" description="FAD-binding FR-type" evidence="4">
    <location>
        <begin position="16"/>
        <end position="153"/>
    </location>
</feature>
<dbReference type="Proteomes" id="UP001059893">
    <property type="component" value="Unassembled WGS sequence"/>
</dbReference>
<dbReference type="SUPFAM" id="SSF52343">
    <property type="entry name" value="Ferredoxin reductase-like, C-terminal NADP-linked domain"/>
    <property type="match status" value="1"/>
</dbReference>
<dbReference type="PANTHER" id="PTHR46505:SF1">
    <property type="entry name" value="OXIDOREDUCTASE NAD-BINDING DOMAIN-CONTAINING PROTEIN 1"/>
    <property type="match status" value="1"/>
</dbReference>
<protein>
    <recommendedName>
        <fullName evidence="4">FAD-binding FR-type domain-containing protein</fullName>
    </recommendedName>
</protein>
<dbReference type="InterPro" id="IPR017938">
    <property type="entry name" value="Riboflavin_synthase-like_b-brl"/>
</dbReference>
<comment type="caution">
    <text evidence="5">The sequence shown here is derived from an EMBL/GenBank/DDBJ whole genome shotgun (WGS) entry which is preliminary data.</text>
</comment>
<dbReference type="Gene3D" id="3.40.50.80">
    <property type="entry name" value="Nucleotide-binding domain of ferredoxin-NADP reductase (FNR) module"/>
    <property type="match status" value="1"/>
</dbReference>
<evidence type="ECO:0000256" key="1">
    <source>
        <dbReference type="ARBA" id="ARBA00023002"/>
    </source>
</evidence>
<evidence type="ECO:0000256" key="3">
    <source>
        <dbReference type="SAM" id="MobiDB-lite"/>
    </source>
</evidence>
<evidence type="ECO:0000313" key="5">
    <source>
        <dbReference type="EMBL" id="KAI6304781.1"/>
    </source>
</evidence>
<dbReference type="InterPro" id="IPR052128">
    <property type="entry name" value="Oxidoreductase_NAD-binding"/>
</dbReference>
<keyword evidence="2" id="KW-0520">NAD</keyword>
<feature type="region of interest" description="Disordered" evidence="3">
    <location>
        <begin position="108"/>
        <end position="137"/>
    </location>
</feature>